<dbReference type="CDD" id="cd02440">
    <property type="entry name" value="AdoMet_MTases"/>
    <property type="match status" value="1"/>
</dbReference>
<gene>
    <name evidence="1" type="ORF">F5Z01DRAFT_651930</name>
</gene>
<comment type="caution">
    <text evidence="1">The sequence shown here is derived from an EMBL/GenBank/DDBJ whole genome shotgun (WGS) entry which is preliminary data.</text>
</comment>
<keyword evidence="2" id="KW-1185">Reference proteome</keyword>
<dbReference type="InterPro" id="IPR019410">
    <property type="entry name" value="Methyltransf_16"/>
</dbReference>
<dbReference type="AlphaFoldDB" id="A0A9P8CQW2"/>
<reference evidence="1" key="1">
    <citation type="journal article" date="2021" name="IMA Fungus">
        <title>Genomic characterization of three marine fungi, including Emericellopsis atlantica sp. nov. with signatures of a generalist lifestyle and marine biomass degradation.</title>
        <authorList>
            <person name="Hagestad O.C."/>
            <person name="Hou L."/>
            <person name="Andersen J.H."/>
            <person name="Hansen E.H."/>
            <person name="Altermark B."/>
            <person name="Li C."/>
            <person name="Kuhnert E."/>
            <person name="Cox R.J."/>
            <person name="Crous P.W."/>
            <person name="Spatafora J.W."/>
            <person name="Lail K."/>
            <person name="Amirebrahimi M."/>
            <person name="Lipzen A."/>
            <person name="Pangilinan J."/>
            <person name="Andreopoulos W."/>
            <person name="Hayes R.D."/>
            <person name="Ng V."/>
            <person name="Grigoriev I.V."/>
            <person name="Jackson S.A."/>
            <person name="Sutton T.D.S."/>
            <person name="Dobson A.D.W."/>
            <person name="Rama T."/>
        </authorList>
    </citation>
    <scope>NUCLEOTIDE SEQUENCE</scope>
    <source>
        <strain evidence="1">TS7</strain>
    </source>
</reference>
<dbReference type="PANTHER" id="PTHR14614">
    <property type="entry name" value="HEPATOCELLULAR CARCINOMA-ASSOCIATED ANTIGEN"/>
    <property type="match status" value="1"/>
</dbReference>
<evidence type="ECO:0000313" key="2">
    <source>
        <dbReference type="Proteomes" id="UP000887229"/>
    </source>
</evidence>
<dbReference type="Gene3D" id="3.40.50.150">
    <property type="entry name" value="Vaccinia Virus protein VP39"/>
    <property type="match status" value="1"/>
</dbReference>
<dbReference type="InterPro" id="IPR029063">
    <property type="entry name" value="SAM-dependent_MTases_sf"/>
</dbReference>
<dbReference type="GO" id="GO:0008757">
    <property type="term" value="F:S-adenosylmethionine-dependent methyltransferase activity"/>
    <property type="evidence" value="ECO:0007669"/>
    <property type="project" value="UniProtKB-ARBA"/>
</dbReference>
<name>A0A9P8CQW2_9HYPO</name>
<dbReference type="GeneID" id="70294152"/>
<protein>
    <submittedName>
        <fullName evidence="1">Methyltransferase-domain-containing protein</fullName>
    </submittedName>
</protein>
<dbReference type="Pfam" id="PF10294">
    <property type="entry name" value="Methyltransf_16"/>
    <property type="match status" value="1"/>
</dbReference>
<dbReference type="RefSeq" id="XP_046119626.1">
    <property type="nucleotide sequence ID" value="XM_046263249.1"/>
</dbReference>
<dbReference type="GO" id="GO:0032259">
    <property type="term" value="P:methylation"/>
    <property type="evidence" value="ECO:0007669"/>
    <property type="project" value="UniProtKB-KW"/>
</dbReference>
<proteinExistence type="predicted"/>
<dbReference type="OrthoDB" id="194386at2759"/>
<dbReference type="Proteomes" id="UP000887229">
    <property type="component" value="Unassembled WGS sequence"/>
</dbReference>
<accession>A0A9P8CQW2</accession>
<dbReference type="PANTHER" id="PTHR14614:SF130">
    <property type="entry name" value="PROTEIN-LYSINE N-METHYLTRANSFERASE EEF2KMT"/>
    <property type="match status" value="1"/>
</dbReference>
<sequence length="365" mass="40064">MTAGLLCPADPRHPATLLHRETITSVNSCTMDNDASDQVDRFCRQYLQLEQILDFPEPIHLRQSTVQEAIFDNLFADEALRYGPPIRYQVKTLKSIVSKIEDSIEDWDQHEVSENLMSALSVLLASPLPAEAEAVQQKCYVTYHLSALARRPCPRVTLLENRSLISAAGTTGLRTWEAALHMSHFLSQRPEIVKGKRVLELGAGTGYLSIVCAKFLQATHVVASDGSDDVINNLPENLFLNGLEGADAVTPMDLKWGHALLGTEEAAWNGGRSVDVVLGADVTYDRSVIPALVGTVDDLLQMHPHAEVYVAATERNADTFGTFLSVCQGNGLAVDDLEVEVPARSQQKGPFYNDQVAIRICKISK</sequence>
<dbReference type="EMBL" id="MU251250">
    <property type="protein sequence ID" value="KAG9255702.1"/>
    <property type="molecule type" value="Genomic_DNA"/>
</dbReference>
<organism evidence="1 2">
    <name type="scientific">Emericellopsis atlantica</name>
    <dbReference type="NCBI Taxonomy" id="2614577"/>
    <lineage>
        <taxon>Eukaryota</taxon>
        <taxon>Fungi</taxon>
        <taxon>Dikarya</taxon>
        <taxon>Ascomycota</taxon>
        <taxon>Pezizomycotina</taxon>
        <taxon>Sordariomycetes</taxon>
        <taxon>Hypocreomycetidae</taxon>
        <taxon>Hypocreales</taxon>
        <taxon>Bionectriaceae</taxon>
        <taxon>Emericellopsis</taxon>
    </lineage>
</organism>
<dbReference type="SUPFAM" id="SSF53335">
    <property type="entry name" value="S-adenosyl-L-methionine-dependent methyltransferases"/>
    <property type="match status" value="1"/>
</dbReference>
<keyword evidence="1" id="KW-0808">Transferase</keyword>
<keyword evidence="1" id="KW-0489">Methyltransferase</keyword>
<dbReference type="GO" id="GO:0005737">
    <property type="term" value="C:cytoplasm"/>
    <property type="evidence" value="ECO:0007669"/>
    <property type="project" value="TreeGrafter"/>
</dbReference>
<evidence type="ECO:0000313" key="1">
    <source>
        <dbReference type="EMBL" id="KAG9255702.1"/>
    </source>
</evidence>